<sequence>MLSRKVLSFILTLLLLVFISAVCGAYFFEYKPLQEKISTHTQSIAKEKDELEKLDQKEKKSVSINTTALQKKLPVSELVDQFIIMLEEVEVASGTLITNLVFADSKQQGDSVDEFEAGHFEIAEEASNANSLPEGVKKLTAVITVESPTYLELESFVKGLEDLERHTKVESLQYTGIKEINRFMNTAETLTFNLTVSTYYYPKLEELKTQLPKYEEPKPANKINPLFETNLLQLPKKKVETEKETGADWKIVKRNQTTYKVYTYKVKPGDTLFQLAILYYNSRSGEKVIKDWNHLQQLEANTKIEIPVPADGKN</sequence>
<dbReference type="CDD" id="cd00118">
    <property type="entry name" value="LysM"/>
    <property type="match status" value="1"/>
</dbReference>
<name>A0ABR6CLD7_9BACI</name>
<gene>
    <name evidence="2" type="ORF">HNP81_001017</name>
</gene>
<accession>A0ABR6CLD7</accession>
<dbReference type="Gene3D" id="3.30.70.60">
    <property type="match status" value="1"/>
</dbReference>
<protein>
    <submittedName>
        <fullName evidence="2">Type IV pilus assembly protein PilO</fullName>
    </submittedName>
</protein>
<reference evidence="2 3" key="1">
    <citation type="submission" date="2020-08" db="EMBL/GenBank/DDBJ databases">
        <title>Genomic Encyclopedia of Type Strains, Phase IV (KMG-IV): sequencing the most valuable type-strain genomes for metagenomic binning, comparative biology and taxonomic classification.</title>
        <authorList>
            <person name="Goeker M."/>
        </authorList>
    </citation>
    <scope>NUCLEOTIDE SEQUENCE [LARGE SCALE GENOMIC DNA]</scope>
    <source>
        <strain evidence="2 3">DSM 105481</strain>
    </source>
</reference>
<dbReference type="InterPro" id="IPR036779">
    <property type="entry name" value="LysM_dom_sf"/>
</dbReference>
<dbReference type="Gene3D" id="3.10.350.10">
    <property type="entry name" value="LysM domain"/>
    <property type="match status" value="1"/>
</dbReference>
<dbReference type="EMBL" id="JACJHX010000002">
    <property type="protein sequence ID" value="MBA9025734.1"/>
    <property type="molecule type" value="Genomic_DNA"/>
</dbReference>
<dbReference type="InterPro" id="IPR018392">
    <property type="entry name" value="LysM"/>
</dbReference>
<keyword evidence="3" id="KW-1185">Reference proteome</keyword>
<dbReference type="Proteomes" id="UP000626697">
    <property type="component" value="Unassembled WGS sequence"/>
</dbReference>
<proteinExistence type="predicted"/>
<feature type="domain" description="LysM" evidence="1">
    <location>
        <begin position="263"/>
        <end position="307"/>
    </location>
</feature>
<evidence type="ECO:0000259" key="1">
    <source>
        <dbReference type="SMART" id="SM00257"/>
    </source>
</evidence>
<dbReference type="InterPro" id="IPR014717">
    <property type="entry name" value="Transl_elong_EF1B/ribsomal_bS6"/>
</dbReference>
<comment type="caution">
    <text evidence="2">The sequence shown here is derived from an EMBL/GenBank/DDBJ whole genome shotgun (WGS) entry which is preliminary data.</text>
</comment>
<dbReference type="Pfam" id="PF01476">
    <property type="entry name" value="LysM"/>
    <property type="match status" value="1"/>
</dbReference>
<dbReference type="SMART" id="SM00257">
    <property type="entry name" value="LysM"/>
    <property type="match status" value="1"/>
</dbReference>
<dbReference type="RefSeq" id="WP_182501773.1">
    <property type="nucleotide sequence ID" value="NZ_JACJHX010000002.1"/>
</dbReference>
<organism evidence="2 3">
    <name type="scientific">Peribacillus huizhouensis</name>
    <dbReference type="NCBI Taxonomy" id="1501239"/>
    <lineage>
        <taxon>Bacteria</taxon>
        <taxon>Bacillati</taxon>
        <taxon>Bacillota</taxon>
        <taxon>Bacilli</taxon>
        <taxon>Bacillales</taxon>
        <taxon>Bacillaceae</taxon>
        <taxon>Peribacillus</taxon>
    </lineage>
</organism>
<evidence type="ECO:0000313" key="2">
    <source>
        <dbReference type="EMBL" id="MBA9025734.1"/>
    </source>
</evidence>
<evidence type="ECO:0000313" key="3">
    <source>
        <dbReference type="Proteomes" id="UP000626697"/>
    </source>
</evidence>